<evidence type="ECO:0000313" key="2">
    <source>
        <dbReference type="Proteomes" id="UP000293562"/>
    </source>
</evidence>
<evidence type="ECO:0000313" key="1">
    <source>
        <dbReference type="EMBL" id="RZT96531.1"/>
    </source>
</evidence>
<name>A0A4Q7VJY0_9BACT</name>
<sequence length="273" mass="32164">MILKRFFIVFILTFTLLRLNAQSKFIECEQDLNIQFEALKIASDDSVKLSISQKIMGDLKAVLRKKGSFNYPFNLINNLGKVTSPDEQVRIFSWNYTLVNGEYRYFALCLKKDGRKNRLFELQQNLKVEESMVTKLSSDQWLGALYYQIVPFKYNKKSMYLLLGWDGNKDRTSKKVIETLGFSKTGDPEFGFPVINWRGKRLSRVIFEYSKQAQMQLKYHERANCIVFDHLSPSEPRYINQFEYYGPDFSYDALELNNGIWNLVEEYDMKNLN</sequence>
<dbReference type="Proteomes" id="UP000293562">
    <property type="component" value="Unassembled WGS sequence"/>
</dbReference>
<gene>
    <name evidence="1" type="ORF">EV201_1169</name>
</gene>
<protein>
    <submittedName>
        <fullName evidence="1">Uncharacterized protein</fullName>
    </submittedName>
</protein>
<dbReference type="AlphaFoldDB" id="A0A4Q7VJY0"/>
<dbReference type="EMBL" id="SHKN01000001">
    <property type="protein sequence ID" value="RZT96531.1"/>
    <property type="molecule type" value="Genomic_DNA"/>
</dbReference>
<reference evidence="1 2" key="1">
    <citation type="submission" date="2019-02" db="EMBL/GenBank/DDBJ databases">
        <title>Genomic Encyclopedia of Type Strains, Phase IV (KMG-IV): sequencing the most valuable type-strain genomes for metagenomic binning, comparative biology and taxonomic classification.</title>
        <authorList>
            <person name="Goeker M."/>
        </authorList>
    </citation>
    <scope>NUCLEOTIDE SEQUENCE [LARGE SCALE GENOMIC DNA]</scope>
    <source>
        <strain evidence="1 2">DSM 28825</strain>
    </source>
</reference>
<organism evidence="1 2">
    <name type="scientific">Ancylomarina subtilis</name>
    <dbReference type="NCBI Taxonomy" id="1639035"/>
    <lineage>
        <taxon>Bacteria</taxon>
        <taxon>Pseudomonadati</taxon>
        <taxon>Bacteroidota</taxon>
        <taxon>Bacteroidia</taxon>
        <taxon>Marinilabiliales</taxon>
        <taxon>Marinifilaceae</taxon>
        <taxon>Ancylomarina</taxon>
    </lineage>
</organism>
<comment type="caution">
    <text evidence="1">The sequence shown here is derived from an EMBL/GenBank/DDBJ whole genome shotgun (WGS) entry which is preliminary data.</text>
</comment>
<accession>A0A4Q7VJY0</accession>
<proteinExistence type="predicted"/>
<keyword evidence="2" id="KW-1185">Reference proteome</keyword>